<evidence type="ECO:0000313" key="11">
    <source>
        <dbReference type="Proteomes" id="UP000051677"/>
    </source>
</evidence>
<evidence type="ECO:0008006" key="12">
    <source>
        <dbReference type="Google" id="ProtNLM"/>
    </source>
</evidence>
<comment type="caution">
    <text evidence="10">The sequence shown here is derived from an EMBL/GenBank/DDBJ whole genome shotgun (WGS) entry which is preliminary data.</text>
</comment>
<keyword evidence="4 7" id="KW-0812">Transmembrane</keyword>
<keyword evidence="6 7" id="KW-0472">Membrane</keyword>
<feature type="transmembrane region" description="Helical" evidence="7">
    <location>
        <begin position="20"/>
        <end position="42"/>
    </location>
</feature>
<feature type="transmembrane region" description="Helical" evidence="7">
    <location>
        <begin position="304"/>
        <end position="330"/>
    </location>
</feature>
<accession>A0A0Q2RXQ3</accession>
<organism evidence="10 11">
    <name type="scientific">Mycobacterium gordonae</name>
    <dbReference type="NCBI Taxonomy" id="1778"/>
    <lineage>
        <taxon>Bacteria</taxon>
        <taxon>Bacillati</taxon>
        <taxon>Actinomycetota</taxon>
        <taxon>Actinomycetes</taxon>
        <taxon>Mycobacteriales</taxon>
        <taxon>Mycobacteriaceae</taxon>
        <taxon>Mycobacterium</taxon>
    </lineage>
</organism>
<reference evidence="10 11" key="1">
    <citation type="submission" date="2015-10" db="EMBL/GenBank/DDBJ databases">
        <title>Mycobacterium gordonae draft genome assembly.</title>
        <authorList>
            <person name="Ustinova V."/>
            <person name="Smirnova T."/>
            <person name="Blagodatskikh K."/>
            <person name="Varlamov D."/>
            <person name="Larionova E."/>
            <person name="Chernousova L."/>
        </authorList>
    </citation>
    <scope>NUCLEOTIDE SEQUENCE [LARGE SCALE GENOMIC DNA]</scope>
    <source>
        <strain evidence="10 11">CTRI 14-8773</strain>
    </source>
</reference>
<feature type="transmembrane region" description="Helical" evidence="7">
    <location>
        <begin position="262"/>
        <end position="283"/>
    </location>
</feature>
<dbReference type="PANTHER" id="PTHR30489:SF0">
    <property type="entry name" value="LIPOPROTEIN-RELEASING SYSTEM TRANSMEMBRANE PROTEIN LOLE"/>
    <property type="match status" value="1"/>
</dbReference>
<keyword evidence="3" id="KW-1003">Cell membrane</keyword>
<comment type="similarity">
    <text evidence="2">Belongs to the ABC-4 integral membrane protein family. LolC/E subfamily.</text>
</comment>
<feature type="transmembrane region" description="Helical" evidence="7">
    <location>
        <begin position="350"/>
        <end position="372"/>
    </location>
</feature>
<dbReference type="Pfam" id="PF12704">
    <property type="entry name" value="MacB_PCD"/>
    <property type="match status" value="1"/>
</dbReference>
<dbReference type="PANTHER" id="PTHR30489">
    <property type="entry name" value="LIPOPROTEIN-RELEASING SYSTEM TRANSMEMBRANE PROTEIN LOLE"/>
    <property type="match status" value="1"/>
</dbReference>
<feature type="transmembrane region" description="Helical" evidence="7">
    <location>
        <begin position="640"/>
        <end position="663"/>
    </location>
</feature>
<feature type="domain" description="ABC3 transporter permease C-terminal" evidence="8">
    <location>
        <begin position="262"/>
        <end position="382"/>
    </location>
</feature>
<dbReference type="Proteomes" id="UP000051677">
    <property type="component" value="Unassembled WGS sequence"/>
</dbReference>
<dbReference type="EMBL" id="LKTM01000051">
    <property type="protein sequence ID" value="KQH80003.1"/>
    <property type="molecule type" value="Genomic_DNA"/>
</dbReference>
<evidence type="ECO:0000259" key="9">
    <source>
        <dbReference type="Pfam" id="PF12704"/>
    </source>
</evidence>
<dbReference type="AlphaFoldDB" id="A0A0Q2RXQ3"/>
<feature type="transmembrane region" description="Helical" evidence="7">
    <location>
        <begin position="701"/>
        <end position="721"/>
    </location>
</feature>
<evidence type="ECO:0000256" key="4">
    <source>
        <dbReference type="ARBA" id="ARBA00022692"/>
    </source>
</evidence>
<evidence type="ECO:0000256" key="6">
    <source>
        <dbReference type="ARBA" id="ARBA00023136"/>
    </source>
</evidence>
<evidence type="ECO:0000259" key="8">
    <source>
        <dbReference type="Pfam" id="PF02687"/>
    </source>
</evidence>
<evidence type="ECO:0000256" key="5">
    <source>
        <dbReference type="ARBA" id="ARBA00022989"/>
    </source>
</evidence>
<sequence length="776" mass="82259">MNRILLRKVRRDLGRQRSQFLAAALVMGIGVAVFVGATDAYANLKQSFARVYATQLLPDVVITGTGVSGLYESALKLPGHPEVGLRQQADVSIRINGRTLFGRAVGVPVETQPPVSKLALRSGVLPPRGSVLVEEHLAAHYGLHPASTVELLGPSGWHPVSVSGSVVSTEYLWPARSRAETVTTPEYFGVVFVPAPDMVEFAAQPADQLQVYAHDRNQAAALVSAATELGRSHGVIVTSRDELPSYSSLRDGMESVRKFARFMPWVFLVAAVVGTHVLLSRLVAAQRAVIGTLSANGVSGRKILGHYLTYGVAVGLAGAMAGMIGGYLLGGWYTAQYTQTMGLPLRATSVYPSSLIVGTVAGAAASALAAWAPARAASRMSPAEAMRILPPRVRGGVSVAERLLPPLGRMPTRWRMTLRGITRNRRRTILTVAGVISSVCLVMVFAGLRDTVNGVIDRQYGEVELQDAQVITAAGRADAVASALRADPQVAAAEPFTRLDVTVQHRDNRSDTLLIGLASATQMHRFTSGPSGRSLPPDGVLLGEGLRAILGVAVGDRISITNAQNQIRLDLPVAGFVDEPMNPVVYVSSTQVPALAPSGVLLKLAPGVNQNVKRQDVMALHGVAAYVPTESISATIRTAFALYNVLVALTLLSAGVMAMALLYNAMSANVSERTGELSTLQAAGMGAPLLGRLVAVENMTLVAIGVPAGLIAGTWLAEWFMSNYVTQGYRWHLMMHTTTPLLVAAAVLTAALLTAIPAFRVIGRMDVAKAVRERTL</sequence>
<evidence type="ECO:0000256" key="2">
    <source>
        <dbReference type="ARBA" id="ARBA00005236"/>
    </source>
</evidence>
<dbReference type="InterPro" id="IPR025857">
    <property type="entry name" value="MacB_PCD"/>
</dbReference>
<keyword evidence="5 7" id="KW-1133">Transmembrane helix</keyword>
<dbReference type="OrthoDB" id="3997102at2"/>
<comment type="subcellular location">
    <subcellularLocation>
        <location evidence="1">Cell membrane</location>
        <topology evidence="1">Multi-pass membrane protein</topology>
    </subcellularLocation>
</comment>
<evidence type="ECO:0000256" key="3">
    <source>
        <dbReference type="ARBA" id="ARBA00022475"/>
    </source>
</evidence>
<feature type="transmembrane region" description="Helical" evidence="7">
    <location>
        <begin position="429"/>
        <end position="448"/>
    </location>
</feature>
<name>A0A0Q2RXQ3_MYCGO</name>
<feature type="domain" description="MacB-like periplasmic core" evidence="9">
    <location>
        <begin position="428"/>
        <end position="610"/>
    </location>
</feature>
<feature type="domain" description="ABC3 transporter permease C-terminal" evidence="8">
    <location>
        <begin position="654"/>
        <end position="765"/>
    </location>
</feature>
<gene>
    <name evidence="10" type="ORF">AO501_11870</name>
</gene>
<dbReference type="RefSeq" id="WP_055577114.1">
    <property type="nucleotide sequence ID" value="NZ_LKTM01000051.1"/>
</dbReference>
<proteinExistence type="inferred from homology"/>
<dbReference type="Pfam" id="PF02687">
    <property type="entry name" value="FtsX"/>
    <property type="match status" value="2"/>
</dbReference>
<evidence type="ECO:0000256" key="1">
    <source>
        <dbReference type="ARBA" id="ARBA00004651"/>
    </source>
</evidence>
<dbReference type="GO" id="GO:0044874">
    <property type="term" value="P:lipoprotein localization to outer membrane"/>
    <property type="evidence" value="ECO:0007669"/>
    <property type="project" value="TreeGrafter"/>
</dbReference>
<evidence type="ECO:0000313" key="10">
    <source>
        <dbReference type="EMBL" id="KQH80003.1"/>
    </source>
</evidence>
<protein>
    <recommendedName>
        <fullName evidence="12">ABC transporter permease</fullName>
    </recommendedName>
</protein>
<dbReference type="GO" id="GO:0098797">
    <property type="term" value="C:plasma membrane protein complex"/>
    <property type="evidence" value="ECO:0007669"/>
    <property type="project" value="TreeGrafter"/>
</dbReference>
<dbReference type="InterPro" id="IPR051447">
    <property type="entry name" value="Lipoprotein-release_system"/>
</dbReference>
<feature type="transmembrane region" description="Helical" evidence="7">
    <location>
        <begin position="741"/>
        <end position="762"/>
    </location>
</feature>
<dbReference type="InterPro" id="IPR003838">
    <property type="entry name" value="ABC3_permease_C"/>
</dbReference>
<evidence type="ECO:0000256" key="7">
    <source>
        <dbReference type="SAM" id="Phobius"/>
    </source>
</evidence>